<keyword evidence="5 10" id="KW-0547">Nucleotide-binding</keyword>
<dbReference type="InterPro" id="IPR027417">
    <property type="entry name" value="P-loop_NTPase"/>
</dbReference>
<dbReference type="GO" id="GO:0016787">
    <property type="term" value="F:hydrolase activity"/>
    <property type="evidence" value="ECO:0007669"/>
    <property type="project" value="UniProtKB-KW"/>
</dbReference>
<dbReference type="EMBL" id="CP027059">
    <property type="protein sequence ID" value="UQZ86549.1"/>
    <property type="molecule type" value="Genomic_DNA"/>
</dbReference>
<evidence type="ECO:0000256" key="6">
    <source>
        <dbReference type="ARBA" id="ARBA00022801"/>
    </source>
</evidence>
<name>A0ABY4RYU3_9BACL</name>
<feature type="binding site" evidence="10">
    <location>
        <begin position="166"/>
        <end position="174"/>
    </location>
    <ligand>
        <name>GTP</name>
        <dbReference type="ChEBI" id="CHEBI:37565"/>
    </ligand>
</feature>
<dbReference type="PANTHER" id="PTHR32120">
    <property type="entry name" value="SMALL RIBOSOMAL SUBUNIT BIOGENESIS GTPASE RSGA"/>
    <property type="match status" value="1"/>
</dbReference>
<comment type="cofactor">
    <cofactor evidence="10">
        <name>Zn(2+)</name>
        <dbReference type="ChEBI" id="CHEBI:29105"/>
    </cofactor>
    <text evidence="10">Binds 1 zinc ion per subunit.</text>
</comment>
<dbReference type="SUPFAM" id="SSF52540">
    <property type="entry name" value="P-loop containing nucleoside triphosphate hydrolases"/>
    <property type="match status" value="1"/>
</dbReference>
<dbReference type="InterPro" id="IPR030378">
    <property type="entry name" value="G_CP_dom"/>
</dbReference>
<protein>
    <recommendedName>
        <fullName evidence="10">Small ribosomal subunit biogenesis GTPase RsgA</fullName>
        <ecNumber evidence="10">3.6.1.-</ecNumber>
    </recommendedName>
</protein>
<keyword evidence="8 10" id="KW-0694">RNA-binding</keyword>
<dbReference type="PANTHER" id="PTHR32120:SF10">
    <property type="entry name" value="SMALL RIBOSOMAL SUBUNIT BIOGENESIS GTPASE RSGA"/>
    <property type="match status" value="1"/>
</dbReference>
<accession>A0ABY4RYU3</accession>
<dbReference type="Gene3D" id="3.40.50.300">
    <property type="entry name" value="P-loop containing nucleotide triphosphate hydrolases"/>
    <property type="match status" value="1"/>
</dbReference>
<dbReference type="CDD" id="cd01854">
    <property type="entry name" value="YjeQ_EngC"/>
    <property type="match status" value="1"/>
</dbReference>
<feature type="binding site" evidence="10">
    <location>
        <position position="260"/>
    </location>
    <ligand>
        <name>Zn(2+)</name>
        <dbReference type="ChEBI" id="CHEBI:29105"/>
    </ligand>
</feature>
<evidence type="ECO:0000259" key="11">
    <source>
        <dbReference type="PROSITE" id="PS50936"/>
    </source>
</evidence>
<feature type="binding site" evidence="10">
    <location>
        <position position="254"/>
    </location>
    <ligand>
        <name>Zn(2+)</name>
        <dbReference type="ChEBI" id="CHEBI:29105"/>
    </ligand>
</feature>
<dbReference type="InterPro" id="IPR004881">
    <property type="entry name" value="Ribosome_biogen_GTPase_RsgA"/>
</dbReference>
<reference evidence="13" key="2">
    <citation type="journal article" date="2021" name="J Anim Sci Technol">
        <title>Complete genome sequence of Paenibacillus konkukensis sp. nov. SK3146 as a potential probiotic strain.</title>
        <authorList>
            <person name="Jung H.I."/>
            <person name="Park S."/>
            <person name="Niu K.M."/>
            <person name="Lee S.W."/>
            <person name="Kothari D."/>
            <person name="Yi K.J."/>
            <person name="Kim S.K."/>
        </authorList>
    </citation>
    <scope>NUCLEOTIDE SEQUENCE</scope>
    <source>
        <strain evidence="13">SK3146</strain>
    </source>
</reference>
<proteinExistence type="inferred from homology"/>
<keyword evidence="9 10" id="KW-0342">GTP-binding</keyword>
<evidence type="ECO:0000313" key="14">
    <source>
        <dbReference type="Proteomes" id="UP001057134"/>
    </source>
</evidence>
<comment type="similarity">
    <text evidence="10">Belongs to the TRAFAC class YlqF/YawG GTPase family. RsgA subfamily.</text>
</comment>
<feature type="binding site" evidence="10">
    <location>
        <position position="247"/>
    </location>
    <ligand>
        <name>Zn(2+)</name>
        <dbReference type="ChEBI" id="CHEBI:29105"/>
    </ligand>
</feature>
<comment type="function">
    <text evidence="10">One of several proteins that assist in the late maturation steps of the functional core of the 30S ribosomal subunit. Helps release RbfA from mature subunits. May play a role in the assembly of ribosomal proteins into the subunit. Circularly permuted GTPase that catalyzes slow GTP hydrolysis, GTPase activity is stimulated by the 30S ribosomal subunit.</text>
</comment>
<evidence type="ECO:0000313" key="13">
    <source>
        <dbReference type="EMBL" id="UQZ86549.1"/>
    </source>
</evidence>
<evidence type="ECO:0000256" key="5">
    <source>
        <dbReference type="ARBA" id="ARBA00022741"/>
    </source>
</evidence>
<evidence type="ECO:0000256" key="2">
    <source>
        <dbReference type="ARBA" id="ARBA00022517"/>
    </source>
</evidence>
<feature type="binding site" evidence="10">
    <location>
        <begin position="114"/>
        <end position="117"/>
    </location>
    <ligand>
        <name>GTP</name>
        <dbReference type="ChEBI" id="CHEBI:37565"/>
    </ligand>
</feature>
<keyword evidence="6 10" id="KW-0378">Hydrolase</keyword>
<dbReference type="NCBIfam" id="TIGR00157">
    <property type="entry name" value="ribosome small subunit-dependent GTPase A"/>
    <property type="match status" value="1"/>
</dbReference>
<evidence type="ECO:0000256" key="9">
    <source>
        <dbReference type="ARBA" id="ARBA00023134"/>
    </source>
</evidence>
<organism evidence="13 14">
    <name type="scientific">Paenibacillus konkukensis</name>
    <dbReference type="NCBI Taxonomy" id="2020716"/>
    <lineage>
        <taxon>Bacteria</taxon>
        <taxon>Bacillati</taxon>
        <taxon>Bacillota</taxon>
        <taxon>Bacilli</taxon>
        <taxon>Bacillales</taxon>
        <taxon>Paenibacillaceae</taxon>
        <taxon>Paenibacillus</taxon>
    </lineage>
</organism>
<keyword evidence="1 10" id="KW-0963">Cytoplasm</keyword>
<dbReference type="EC" id="3.6.1.-" evidence="10"/>
<reference evidence="13" key="1">
    <citation type="submission" date="2018-02" db="EMBL/GenBank/DDBJ databases">
        <authorList>
            <person name="Kim S.-K."/>
            <person name="Jung H.-I."/>
            <person name="Lee S.-W."/>
        </authorList>
    </citation>
    <scope>NUCLEOTIDE SEQUENCE</scope>
    <source>
        <strain evidence="13">SK3146</strain>
    </source>
</reference>
<dbReference type="InterPro" id="IPR010914">
    <property type="entry name" value="RsgA_GTPase_dom"/>
</dbReference>
<evidence type="ECO:0000256" key="10">
    <source>
        <dbReference type="HAMAP-Rule" id="MF_01820"/>
    </source>
</evidence>
<dbReference type="HAMAP" id="MF_01820">
    <property type="entry name" value="GTPase_RsgA"/>
    <property type="match status" value="1"/>
</dbReference>
<keyword evidence="14" id="KW-1185">Reference proteome</keyword>
<dbReference type="PROSITE" id="PS50936">
    <property type="entry name" value="ENGC_GTPASE"/>
    <property type="match status" value="1"/>
</dbReference>
<dbReference type="Gene3D" id="1.10.40.50">
    <property type="entry name" value="Probable gtpase engc, domain 3"/>
    <property type="match status" value="1"/>
</dbReference>
<dbReference type="Proteomes" id="UP001057134">
    <property type="component" value="Chromosome"/>
</dbReference>
<feature type="domain" description="EngC GTPase" evidence="11">
    <location>
        <begin position="75"/>
        <end position="222"/>
    </location>
</feature>
<dbReference type="PROSITE" id="PS51721">
    <property type="entry name" value="G_CP"/>
    <property type="match status" value="1"/>
</dbReference>
<comment type="subunit">
    <text evidence="10">Monomer. Associates with 30S ribosomal subunit, binds 16S rRNA.</text>
</comment>
<evidence type="ECO:0000256" key="8">
    <source>
        <dbReference type="ARBA" id="ARBA00022884"/>
    </source>
</evidence>
<evidence type="ECO:0000259" key="12">
    <source>
        <dbReference type="PROSITE" id="PS51721"/>
    </source>
</evidence>
<evidence type="ECO:0000256" key="7">
    <source>
        <dbReference type="ARBA" id="ARBA00022833"/>
    </source>
</evidence>
<feature type="binding site" evidence="10">
    <location>
        <position position="252"/>
    </location>
    <ligand>
        <name>Zn(2+)</name>
        <dbReference type="ChEBI" id="CHEBI:29105"/>
    </ligand>
</feature>
<sequence>MYRIYAEDGEWLGELSGKYRFEAGERSDYPAVGDWVWMKKLPGERKAVIHGVYARKSKFSRKAAGSTVEEQIVATNIDRVFLVMAMNRDFNVRRLERYLLTAYDSGAAPEIVLTKKDLCDDVEAKVREVETIAFGVPVYTVNSLIGEGTEQMIATLKRGETIALLGSSGAGKSTLLNSLYGEQRQKTGGVREDDDRGKHTTTHRELVVLPCGALIIDTPGMRELQLWEGGDSMDAAFRDIDALAAGCRFADCGHRAEPGCAVQAALANGTLERERYAGYVKLQKELAYIERKTDTAAAKAEKDRWKKIHKDMRGRTNR</sequence>
<comment type="subcellular location">
    <subcellularLocation>
        <location evidence="10">Cytoplasm</location>
    </subcellularLocation>
</comment>
<evidence type="ECO:0000256" key="4">
    <source>
        <dbReference type="ARBA" id="ARBA00022730"/>
    </source>
</evidence>
<dbReference type="Pfam" id="PF03193">
    <property type="entry name" value="RsgA_GTPase"/>
    <property type="match status" value="1"/>
</dbReference>
<keyword evidence="7 10" id="KW-0862">Zinc</keyword>
<evidence type="ECO:0000256" key="1">
    <source>
        <dbReference type="ARBA" id="ARBA00022490"/>
    </source>
</evidence>
<feature type="domain" description="CP-type G" evidence="12">
    <location>
        <begin position="65"/>
        <end position="224"/>
    </location>
</feature>
<gene>
    <name evidence="13" type="primary">rsgA_1</name>
    <name evidence="10" type="synonym">rsgA</name>
    <name evidence="13" type="ORF">SK3146_05842</name>
</gene>
<keyword evidence="4 10" id="KW-0699">rRNA-binding</keyword>
<evidence type="ECO:0000256" key="3">
    <source>
        <dbReference type="ARBA" id="ARBA00022723"/>
    </source>
</evidence>
<keyword evidence="2 10" id="KW-0690">Ribosome biogenesis</keyword>
<keyword evidence="3 10" id="KW-0479">Metal-binding</keyword>